<accession>A0A7V7VQZ9</accession>
<dbReference type="RefSeq" id="WP_151648308.1">
    <property type="nucleotide sequence ID" value="NZ_WBVY01000007.1"/>
</dbReference>
<dbReference type="Proteomes" id="UP000460650">
    <property type="component" value="Unassembled WGS sequence"/>
</dbReference>
<evidence type="ECO:0000259" key="1">
    <source>
        <dbReference type="Pfam" id="PF00149"/>
    </source>
</evidence>
<dbReference type="Gene3D" id="3.60.21.10">
    <property type="match status" value="1"/>
</dbReference>
<protein>
    <submittedName>
        <fullName evidence="2">Metallophosphoesterase</fullName>
    </submittedName>
</protein>
<sequence length="291" mass="33846">MKLWIWSDLHLEFNSSDFRTLDDIVPPADADIIVCAGDLAWASHYPRLTRHIVEKFDMPLVIVPGNHEYYSQDSFESALHLMLDVAQRSIDEDWAHPVYVLQRKTLVLGDVRFVGATGWVDFAYGLEGLDDTEFEKEIAHRFHEAPHILNDFKMIWRRLAPFVFSPGRMLQLHQEDRNHILSKIEEPFDGNTIVLTHHMPYPDCTPEMYKNNKYNYLFASSEKAFGELFHSDMAPDLWICGHTHEAFDIEVGRTRIVCNPHGYDHEAYTNGFTWDKVIDTDDLRPQPSRSL</sequence>
<comment type="caution">
    <text evidence="2">The sequence shown here is derived from an EMBL/GenBank/DDBJ whole genome shotgun (WGS) entry which is preliminary data.</text>
</comment>
<dbReference type="PANTHER" id="PTHR37844">
    <property type="entry name" value="SER/THR PROTEIN PHOSPHATASE SUPERFAMILY (AFU_ORTHOLOGUE AFUA_1G14840)"/>
    <property type="match status" value="1"/>
</dbReference>
<dbReference type="AlphaFoldDB" id="A0A7V7VQZ9"/>
<dbReference type="EMBL" id="WBVY01000007">
    <property type="protein sequence ID" value="KAB2655091.1"/>
    <property type="molecule type" value="Genomic_DNA"/>
</dbReference>
<dbReference type="GO" id="GO:0016787">
    <property type="term" value="F:hydrolase activity"/>
    <property type="evidence" value="ECO:0007669"/>
    <property type="project" value="InterPro"/>
</dbReference>
<dbReference type="Pfam" id="PF00149">
    <property type="entry name" value="Metallophos"/>
    <property type="match status" value="1"/>
</dbReference>
<dbReference type="InterPro" id="IPR004843">
    <property type="entry name" value="Calcineurin-like_PHP"/>
</dbReference>
<dbReference type="SUPFAM" id="SSF56300">
    <property type="entry name" value="Metallo-dependent phosphatases"/>
    <property type="match status" value="1"/>
</dbReference>
<proteinExistence type="predicted"/>
<evidence type="ECO:0000313" key="2">
    <source>
        <dbReference type="EMBL" id="KAB2655091.1"/>
    </source>
</evidence>
<feature type="domain" description="Calcineurin-like phosphoesterase" evidence="1">
    <location>
        <begin position="1"/>
        <end position="245"/>
    </location>
</feature>
<gene>
    <name evidence="2" type="ORF">F9K94_21275</name>
</gene>
<reference evidence="2 3" key="1">
    <citation type="submission" date="2019-09" db="EMBL/GenBank/DDBJ databases">
        <title>Taxonomic organization of the family Brucellaceae based on a phylogenomic approach.</title>
        <authorList>
            <person name="Leclercq S."/>
            <person name="Cloeckaert A."/>
            <person name="Zygmunt M.S."/>
        </authorList>
    </citation>
    <scope>NUCLEOTIDE SEQUENCE [LARGE SCALE GENOMIC DNA]</scope>
    <source>
        <strain evidence="2 3">TA93</strain>
    </source>
</reference>
<name>A0A7V7VQZ9_9HYPH</name>
<evidence type="ECO:0000313" key="3">
    <source>
        <dbReference type="Proteomes" id="UP000460650"/>
    </source>
</evidence>
<organism evidence="2 3">
    <name type="scientific">Brucella tritici</name>
    <dbReference type="NCBI Taxonomy" id="94626"/>
    <lineage>
        <taxon>Bacteria</taxon>
        <taxon>Pseudomonadati</taxon>
        <taxon>Pseudomonadota</taxon>
        <taxon>Alphaproteobacteria</taxon>
        <taxon>Hyphomicrobiales</taxon>
        <taxon>Brucellaceae</taxon>
        <taxon>Brucella/Ochrobactrum group</taxon>
        <taxon>Brucella</taxon>
    </lineage>
</organism>
<dbReference type="InterPro" id="IPR029052">
    <property type="entry name" value="Metallo-depent_PP-like"/>
</dbReference>
<dbReference type="PANTHER" id="PTHR37844:SF2">
    <property type="entry name" value="SER_THR PROTEIN PHOSPHATASE SUPERFAMILY (AFU_ORTHOLOGUE AFUA_1G14840)"/>
    <property type="match status" value="1"/>
</dbReference>